<feature type="compositionally biased region" description="Low complexity" evidence="1">
    <location>
        <begin position="51"/>
        <end position="63"/>
    </location>
</feature>
<dbReference type="EMBL" id="HBIM01020887">
    <property type="protein sequence ID" value="CAE0418773.1"/>
    <property type="molecule type" value="Transcribed_RNA"/>
</dbReference>
<reference evidence="2" key="1">
    <citation type="submission" date="2021-01" db="EMBL/GenBank/DDBJ databases">
        <authorList>
            <person name="Corre E."/>
            <person name="Pelletier E."/>
            <person name="Niang G."/>
            <person name="Scheremetjew M."/>
            <person name="Finn R."/>
            <person name="Kale V."/>
            <person name="Holt S."/>
            <person name="Cochrane G."/>
            <person name="Meng A."/>
            <person name="Brown T."/>
            <person name="Cohen L."/>
        </authorList>
    </citation>
    <scope>NUCLEOTIDE SEQUENCE</scope>
    <source>
        <strain evidence="2">CCMP127</strain>
    </source>
</reference>
<evidence type="ECO:0000313" key="2">
    <source>
        <dbReference type="EMBL" id="CAE0418773.1"/>
    </source>
</evidence>
<accession>A0A7S3PCK6</accession>
<name>A0A7S3PCK6_9STRA</name>
<gene>
    <name evidence="2" type="ORF">ACOF00016_LOCUS15640</name>
</gene>
<protein>
    <submittedName>
        <fullName evidence="2">Uncharacterized protein</fullName>
    </submittedName>
</protein>
<feature type="compositionally biased region" description="Low complexity" evidence="1">
    <location>
        <begin position="110"/>
        <end position="130"/>
    </location>
</feature>
<feature type="compositionally biased region" description="Polar residues" evidence="1">
    <location>
        <begin position="338"/>
        <end position="356"/>
    </location>
</feature>
<feature type="region of interest" description="Disordered" evidence="1">
    <location>
        <begin position="338"/>
        <end position="379"/>
    </location>
</feature>
<evidence type="ECO:0000256" key="1">
    <source>
        <dbReference type="SAM" id="MobiDB-lite"/>
    </source>
</evidence>
<dbReference type="AlphaFoldDB" id="A0A7S3PCK6"/>
<proteinExistence type="predicted"/>
<sequence>MEDLKKQTAMRLAQEQQRQGRFKGGGFVANPAEQEVYPVVDPSRATPPPVAHVATTPVAGPPASLYGNNVPGYNSVGGSMPVYPGKVSDRSSPPSYEREGRQKKKAPGKSTGWSSPSSRDSSSSYRGNSSDATKKQKSKLPHGLTVQELKEMTKARLQAEASDNGDDSLIKRPSDSRGAPVVLSEPRTAPSPTPPPYRESWNPEPRAEAWETASASTANSDAFPNADFHGDLNFTRARSYTDSQGEVFPQQGSGPALYNHSGSSPFYDHSMGFAQNRRRAATLSPRLGLSHVQEDYPVNVPIPFPSFSGPAGRAQGPPGLQARSVAPTYCASSSFGYPTNANPPVSHNRPRTSSAVSLPPMSHTADEFDLDPSRRSSPFDVVREDSVTPGLSDVFRDNRFSPVRSMMDGLGLYSDNRARAATWSDSLMGSASPGELSDDLASLLKLAGPDE</sequence>
<organism evidence="2">
    <name type="scientific">Amphora coffeiformis</name>
    <dbReference type="NCBI Taxonomy" id="265554"/>
    <lineage>
        <taxon>Eukaryota</taxon>
        <taxon>Sar</taxon>
        <taxon>Stramenopiles</taxon>
        <taxon>Ochrophyta</taxon>
        <taxon>Bacillariophyta</taxon>
        <taxon>Bacillariophyceae</taxon>
        <taxon>Bacillariophycidae</taxon>
        <taxon>Thalassiophysales</taxon>
        <taxon>Catenulaceae</taxon>
        <taxon>Amphora</taxon>
    </lineage>
</organism>
<feature type="region of interest" description="Disordered" evidence="1">
    <location>
        <begin position="1"/>
        <end position="27"/>
    </location>
</feature>
<feature type="region of interest" description="Disordered" evidence="1">
    <location>
        <begin position="240"/>
        <end position="261"/>
    </location>
</feature>
<feature type="region of interest" description="Disordered" evidence="1">
    <location>
        <begin position="39"/>
        <end position="227"/>
    </location>
</feature>